<dbReference type="RefSeq" id="WP_268041580.1">
    <property type="nucleotide sequence ID" value="NZ_JAPQER010000006.1"/>
</dbReference>
<protein>
    <submittedName>
        <fullName evidence="1">Uncharacterized protein</fullName>
    </submittedName>
</protein>
<evidence type="ECO:0000313" key="1">
    <source>
        <dbReference type="EMBL" id="MCY6485257.1"/>
    </source>
</evidence>
<keyword evidence="2" id="KW-1185">Reference proteome</keyword>
<dbReference type="EMBL" id="JAPQER010000006">
    <property type="protein sequence ID" value="MCY6485257.1"/>
    <property type="molecule type" value="Genomic_DNA"/>
</dbReference>
<proteinExistence type="predicted"/>
<comment type="caution">
    <text evidence="1">The sequence shown here is derived from an EMBL/GenBank/DDBJ whole genome shotgun (WGS) entry which is preliminary data.</text>
</comment>
<dbReference type="Proteomes" id="UP001078443">
    <property type="component" value="Unassembled WGS sequence"/>
</dbReference>
<gene>
    <name evidence="1" type="ORF">OW763_12995</name>
</gene>
<evidence type="ECO:0000313" key="2">
    <source>
        <dbReference type="Proteomes" id="UP001078443"/>
    </source>
</evidence>
<sequence length="334" mass="39657">MFSLVREGPKILLIESKKIDELVLYVKQKFDAKECNFNFAYENSEEDYTILCLTDKLQEVVKEKHIKHIFLIKYQPDKLFCDVLNDNKINLISGSRLAPRIIVMRAFGDFEKIIDEIQKDYMGNNGKLHSILNEHNNKGNIILFSKKPLSNKISLLDIYEKAIYVEQEYYYLLKSLRKHGLRYLNQGLGERDWYDLDIKIYDRFEAYKLQYDKLIRVIDNLELGVVMGESWGIDSPRFLMKVEIYRLRLFTLLEPEYIKKILLALEYSEAGTRIVDYDLYYNRRKIGWTDIEQGEIKARNLLGQKYRNLVFSKISSKESLKILDIENKILQTRK</sequence>
<reference evidence="1" key="1">
    <citation type="submission" date="2022-12" db="EMBL/GenBank/DDBJ databases">
        <authorList>
            <person name="Wang J."/>
        </authorList>
    </citation>
    <scope>NUCLEOTIDE SEQUENCE</scope>
    <source>
        <strain evidence="1">HY-45-18</strain>
    </source>
</reference>
<name>A0ABT4D3N5_9CLOT</name>
<accession>A0ABT4D3N5</accession>
<organism evidence="1 2">
    <name type="scientific">Clostridium aestuarii</name>
    <dbReference type="NCBI Taxonomy" id="338193"/>
    <lineage>
        <taxon>Bacteria</taxon>
        <taxon>Bacillati</taxon>
        <taxon>Bacillota</taxon>
        <taxon>Clostridia</taxon>
        <taxon>Eubacteriales</taxon>
        <taxon>Clostridiaceae</taxon>
        <taxon>Clostridium</taxon>
    </lineage>
</organism>